<accession>A0A1F7U5Y9</accession>
<dbReference type="SUPFAM" id="SSF47384">
    <property type="entry name" value="Homodimeric domain of signal transducing histidine kinase"/>
    <property type="match status" value="1"/>
</dbReference>
<dbReference type="CDD" id="cd00075">
    <property type="entry name" value="HATPase"/>
    <property type="match status" value="1"/>
</dbReference>
<evidence type="ECO:0000313" key="9">
    <source>
        <dbReference type="Proteomes" id="UP000176303"/>
    </source>
</evidence>
<comment type="caution">
    <text evidence="8">The sequence shown here is derived from an EMBL/GenBank/DDBJ whole genome shotgun (WGS) entry which is preliminary data.</text>
</comment>
<feature type="domain" description="Histidine kinase" evidence="7">
    <location>
        <begin position="158"/>
        <end position="377"/>
    </location>
</feature>
<dbReference type="InterPro" id="IPR036097">
    <property type="entry name" value="HisK_dim/P_sf"/>
</dbReference>
<dbReference type="EC" id="2.7.13.3" evidence="2"/>
<dbReference type="Pfam" id="PF02518">
    <property type="entry name" value="HATPase_c"/>
    <property type="match status" value="1"/>
</dbReference>
<dbReference type="InterPro" id="IPR005467">
    <property type="entry name" value="His_kinase_dom"/>
</dbReference>
<sequence>MKETETRGKRETGTAKPADTQRALLNVLEDLGAARDKERAEFTRTKVVIETMGSALVTLSPLGVPELANIEAKNIFGWQKGLPTRSLIAQDPFGAVIDLCGMNSDKNCETSYAAGGRQYKTVGRSILIDGRINGYVLVLTDITREKELDRLKTEFVSVTSHQLRTPLSAIKWIIELMLHEGAGPLTAEQKEFLTQASDSNERMIALIADLLNISRIEAGRLALSPVEVDLSVLTGHVLREFLEKIKEKKLALSTRFSKEARPVVADPKYLHQVLSNLISNAVKYTRPGGRITIAVRSEKGEVVWSISDTGMGIPRAQQDRVFQKFFRGDNVIREETEGTGLGLYVAKSLTEAMGGRIWFTSTEGKGTAFFFALPSKMASKK</sequence>
<dbReference type="Gene3D" id="1.10.287.130">
    <property type="match status" value="1"/>
</dbReference>
<dbReference type="EMBL" id="MGDZ01000024">
    <property type="protein sequence ID" value="OGL73669.1"/>
    <property type="molecule type" value="Genomic_DNA"/>
</dbReference>
<reference evidence="8 9" key="1">
    <citation type="journal article" date="2016" name="Nat. Commun.">
        <title>Thousands of microbial genomes shed light on interconnected biogeochemical processes in an aquifer system.</title>
        <authorList>
            <person name="Anantharaman K."/>
            <person name="Brown C.T."/>
            <person name="Hug L.A."/>
            <person name="Sharon I."/>
            <person name="Castelle C.J."/>
            <person name="Probst A.J."/>
            <person name="Thomas B.C."/>
            <person name="Singh A."/>
            <person name="Wilkins M.J."/>
            <person name="Karaoz U."/>
            <person name="Brodie E.L."/>
            <person name="Williams K.H."/>
            <person name="Hubbard S.S."/>
            <person name="Banfield J.F."/>
        </authorList>
    </citation>
    <scope>NUCLEOTIDE SEQUENCE [LARGE SCALE GENOMIC DNA]</scope>
</reference>
<dbReference type="FunFam" id="3.30.565.10:FF:000006">
    <property type="entry name" value="Sensor histidine kinase WalK"/>
    <property type="match status" value="1"/>
</dbReference>
<evidence type="ECO:0000259" key="7">
    <source>
        <dbReference type="PROSITE" id="PS50109"/>
    </source>
</evidence>
<dbReference type="STRING" id="1802391.A3D72_01955"/>
<dbReference type="AlphaFoldDB" id="A0A1F7U5Y9"/>
<dbReference type="SUPFAM" id="SSF55874">
    <property type="entry name" value="ATPase domain of HSP90 chaperone/DNA topoisomerase II/histidine kinase"/>
    <property type="match status" value="1"/>
</dbReference>
<dbReference type="PANTHER" id="PTHR43711:SF1">
    <property type="entry name" value="HISTIDINE KINASE 1"/>
    <property type="match status" value="1"/>
</dbReference>
<dbReference type="SMART" id="SM00387">
    <property type="entry name" value="HATPase_c"/>
    <property type="match status" value="1"/>
</dbReference>
<comment type="catalytic activity">
    <reaction evidence="1">
        <text>ATP + protein L-histidine = ADP + protein N-phospho-L-histidine.</text>
        <dbReference type="EC" id="2.7.13.3"/>
    </reaction>
</comment>
<dbReference type="PRINTS" id="PR00344">
    <property type="entry name" value="BCTRLSENSOR"/>
</dbReference>
<protein>
    <recommendedName>
        <fullName evidence="2">histidine kinase</fullName>
        <ecNumber evidence="2">2.7.13.3</ecNumber>
    </recommendedName>
</protein>
<keyword evidence="6" id="KW-0902">Two-component regulatory system</keyword>
<evidence type="ECO:0000256" key="6">
    <source>
        <dbReference type="ARBA" id="ARBA00023012"/>
    </source>
</evidence>
<dbReference type="Pfam" id="PF00512">
    <property type="entry name" value="HisKA"/>
    <property type="match status" value="1"/>
</dbReference>
<evidence type="ECO:0000256" key="4">
    <source>
        <dbReference type="ARBA" id="ARBA00022679"/>
    </source>
</evidence>
<dbReference type="PANTHER" id="PTHR43711">
    <property type="entry name" value="TWO-COMPONENT HISTIDINE KINASE"/>
    <property type="match status" value="1"/>
</dbReference>
<dbReference type="InterPro" id="IPR004358">
    <property type="entry name" value="Sig_transdc_His_kin-like_C"/>
</dbReference>
<evidence type="ECO:0000256" key="3">
    <source>
        <dbReference type="ARBA" id="ARBA00022553"/>
    </source>
</evidence>
<dbReference type="CDD" id="cd00082">
    <property type="entry name" value="HisKA"/>
    <property type="match status" value="1"/>
</dbReference>
<dbReference type="Proteomes" id="UP000176303">
    <property type="component" value="Unassembled WGS sequence"/>
</dbReference>
<evidence type="ECO:0000313" key="8">
    <source>
        <dbReference type="EMBL" id="OGL73669.1"/>
    </source>
</evidence>
<dbReference type="InterPro" id="IPR050736">
    <property type="entry name" value="Sensor_HK_Regulatory"/>
</dbReference>
<dbReference type="SMART" id="SM00388">
    <property type="entry name" value="HisKA"/>
    <property type="match status" value="1"/>
</dbReference>
<evidence type="ECO:0000256" key="5">
    <source>
        <dbReference type="ARBA" id="ARBA00022777"/>
    </source>
</evidence>
<dbReference type="PROSITE" id="PS50109">
    <property type="entry name" value="HIS_KIN"/>
    <property type="match status" value="1"/>
</dbReference>
<evidence type="ECO:0000256" key="2">
    <source>
        <dbReference type="ARBA" id="ARBA00012438"/>
    </source>
</evidence>
<dbReference type="InterPro" id="IPR036890">
    <property type="entry name" value="HATPase_C_sf"/>
</dbReference>
<dbReference type="InterPro" id="IPR003661">
    <property type="entry name" value="HisK_dim/P_dom"/>
</dbReference>
<proteinExistence type="predicted"/>
<keyword evidence="5" id="KW-0418">Kinase</keyword>
<name>A0A1F7U5Y9_9BACT</name>
<gene>
    <name evidence="8" type="ORF">A3D72_01955</name>
</gene>
<dbReference type="GO" id="GO:0000155">
    <property type="term" value="F:phosphorelay sensor kinase activity"/>
    <property type="evidence" value="ECO:0007669"/>
    <property type="project" value="InterPro"/>
</dbReference>
<keyword evidence="4" id="KW-0808">Transferase</keyword>
<dbReference type="InterPro" id="IPR003594">
    <property type="entry name" value="HATPase_dom"/>
</dbReference>
<organism evidence="8 9">
    <name type="scientific">Candidatus Uhrbacteria bacterium RIFCSPHIGHO2_02_FULL_57_19</name>
    <dbReference type="NCBI Taxonomy" id="1802391"/>
    <lineage>
        <taxon>Bacteria</taxon>
        <taxon>Candidatus Uhriibacteriota</taxon>
    </lineage>
</organism>
<evidence type="ECO:0000256" key="1">
    <source>
        <dbReference type="ARBA" id="ARBA00000085"/>
    </source>
</evidence>
<dbReference type="Gene3D" id="3.30.565.10">
    <property type="entry name" value="Histidine kinase-like ATPase, C-terminal domain"/>
    <property type="match status" value="1"/>
</dbReference>
<keyword evidence="3" id="KW-0597">Phosphoprotein</keyword>